<comment type="caution">
    <text evidence="1">The sequence shown here is derived from an EMBL/GenBank/DDBJ whole genome shotgun (WGS) entry which is preliminary data.</text>
</comment>
<dbReference type="Proteomes" id="UP001501295">
    <property type="component" value="Unassembled WGS sequence"/>
</dbReference>
<proteinExistence type="predicted"/>
<dbReference type="EMBL" id="BAABLM010000001">
    <property type="protein sequence ID" value="GAA4668110.1"/>
    <property type="molecule type" value="Genomic_DNA"/>
</dbReference>
<name>A0ABP8VMW2_9MICO</name>
<reference evidence="2" key="1">
    <citation type="journal article" date="2019" name="Int. J. Syst. Evol. Microbiol.">
        <title>The Global Catalogue of Microorganisms (GCM) 10K type strain sequencing project: providing services to taxonomists for standard genome sequencing and annotation.</title>
        <authorList>
            <consortium name="The Broad Institute Genomics Platform"/>
            <consortium name="The Broad Institute Genome Sequencing Center for Infectious Disease"/>
            <person name="Wu L."/>
            <person name="Ma J."/>
        </authorList>
    </citation>
    <scope>NUCLEOTIDE SEQUENCE [LARGE SCALE GENOMIC DNA]</scope>
    <source>
        <strain evidence="2">JCM 18956</strain>
    </source>
</reference>
<gene>
    <name evidence="1" type="ORF">GCM10025780_08310</name>
</gene>
<evidence type="ECO:0000313" key="1">
    <source>
        <dbReference type="EMBL" id="GAA4668110.1"/>
    </source>
</evidence>
<organism evidence="1 2">
    <name type="scientific">Frondihabitans cladoniiphilus</name>
    <dbReference type="NCBI Taxonomy" id="715785"/>
    <lineage>
        <taxon>Bacteria</taxon>
        <taxon>Bacillati</taxon>
        <taxon>Actinomycetota</taxon>
        <taxon>Actinomycetes</taxon>
        <taxon>Micrococcales</taxon>
        <taxon>Microbacteriaceae</taxon>
        <taxon>Frondihabitans</taxon>
    </lineage>
</organism>
<accession>A0ABP8VMW2</accession>
<evidence type="ECO:0000313" key="2">
    <source>
        <dbReference type="Proteomes" id="UP001501295"/>
    </source>
</evidence>
<keyword evidence="2" id="KW-1185">Reference proteome</keyword>
<protein>
    <submittedName>
        <fullName evidence="1">Uncharacterized protein</fullName>
    </submittedName>
</protein>
<sequence length="111" mass="11161">MSAAAVCGQFSAYLTVETNAVLDEKNGAVSQTVEAALLASVDSGMKGASSSNSGVQAAQTEIADALDLPNTTAPGLPYDPDAKAYRSAQYHLNEACNAAGAPMSIHVNTGG</sequence>